<dbReference type="InterPro" id="IPR018289">
    <property type="entry name" value="MULE_transposase_dom"/>
</dbReference>
<dbReference type="GO" id="GO:0008270">
    <property type="term" value="F:zinc ion binding"/>
    <property type="evidence" value="ECO:0007669"/>
    <property type="project" value="UniProtKB-KW"/>
</dbReference>
<feature type="region of interest" description="Disordered" evidence="5">
    <location>
        <begin position="394"/>
        <end position="415"/>
    </location>
</feature>
<reference evidence="7" key="2">
    <citation type="submission" date="2018-08" db="UniProtKB">
        <authorList>
            <consortium name="EnsemblPlants"/>
        </authorList>
    </citation>
    <scope>IDENTIFICATION</scope>
    <source>
        <strain evidence="7">Yugu1</strain>
    </source>
</reference>
<keyword evidence="3" id="KW-0862">Zinc</keyword>
<evidence type="ECO:0000313" key="7">
    <source>
        <dbReference type="EnsemblPlants" id="KQK91164"/>
    </source>
</evidence>
<dbReference type="HOGENOM" id="CLU_662922_0_0_1"/>
<dbReference type="Pfam" id="PF10551">
    <property type="entry name" value="MULE"/>
    <property type="match status" value="1"/>
</dbReference>
<dbReference type="OMA" id="REICANM"/>
<dbReference type="InterPro" id="IPR006564">
    <property type="entry name" value="Znf_PMZ"/>
</dbReference>
<dbReference type="Pfam" id="PF04434">
    <property type="entry name" value="SWIM"/>
    <property type="match status" value="1"/>
</dbReference>
<dbReference type="PANTHER" id="PTHR31973:SF191">
    <property type="entry name" value="OS05G0489400 PROTEIN"/>
    <property type="match status" value="1"/>
</dbReference>
<dbReference type="InParanoid" id="K4ALY6"/>
<evidence type="ECO:0000256" key="1">
    <source>
        <dbReference type="ARBA" id="ARBA00022723"/>
    </source>
</evidence>
<keyword evidence="1" id="KW-0479">Metal-binding</keyword>
<accession>K4ALY6</accession>
<dbReference type="EnsemblPlants" id="KQK91164">
    <property type="protein sequence ID" value="KQK91164"/>
    <property type="gene ID" value="SETIT_039921mg"/>
</dbReference>
<dbReference type="PANTHER" id="PTHR31973">
    <property type="entry name" value="POLYPROTEIN, PUTATIVE-RELATED"/>
    <property type="match status" value="1"/>
</dbReference>
<dbReference type="EMBL" id="AGNK02006011">
    <property type="status" value="NOT_ANNOTATED_CDS"/>
    <property type="molecule type" value="Genomic_DNA"/>
</dbReference>
<evidence type="ECO:0000256" key="3">
    <source>
        <dbReference type="ARBA" id="ARBA00022833"/>
    </source>
</evidence>
<evidence type="ECO:0000259" key="6">
    <source>
        <dbReference type="PROSITE" id="PS50966"/>
    </source>
</evidence>
<dbReference type="Proteomes" id="UP000004995">
    <property type="component" value="Unassembled WGS sequence"/>
</dbReference>
<dbReference type="eggNOG" id="ENOG502QU1T">
    <property type="taxonomic scope" value="Eukaryota"/>
</dbReference>
<evidence type="ECO:0000256" key="4">
    <source>
        <dbReference type="PROSITE-ProRule" id="PRU00325"/>
    </source>
</evidence>
<feature type="domain" description="SWIM-type" evidence="6">
    <location>
        <begin position="164"/>
        <end position="198"/>
    </location>
</feature>
<dbReference type="InterPro" id="IPR007527">
    <property type="entry name" value="Znf_SWIM"/>
</dbReference>
<protein>
    <recommendedName>
        <fullName evidence="6">SWIM-type domain-containing protein</fullName>
    </recommendedName>
</protein>
<proteinExistence type="predicted"/>
<dbReference type="PROSITE" id="PS50966">
    <property type="entry name" value="ZF_SWIM"/>
    <property type="match status" value="1"/>
</dbReference>
<reference evidence="8" key="1">
    <citation type="journal article" date="2012" name="Nat. Biotechnol.">
        <title>Reference genome sequence of the model plant Setaria.</title>
        <authorList>
            <person name="Bennetzen J.L."/>
            <person name="Schmutz J."/>
            <person name="Wang H."/>
            <person name="Percifield R."/>
            <person name="Hawkins J."/>
            <person name="Pontaroli A.C."/>
            <person name="Estep M."/>
            <person name="Feng L."/>
            <person name="Vaughn J.N."/>
            <person name="Grimwood J."/>
            <person name="Jenkins J."/>
            <person name="Barry K."/>
            <person name="Lindquist E."/>
            <person name="Hellsten U."/>
            <person name="Deshpande S."/>
            <person name="Wang X."/>
            <person name="Wu X."/>
            <person name="Mitros T."/>
            <person name="Triplett J."/>
            <person name="Yang X."/>
            <person name="Ye C.Y."/>
            <person name="Mauro-Herrera M."/>
            <person name="Wang L."/>
            <person name="Li P."/>
            <person name="Sharma M."/>
            <person name="Sharma R."/>
            <person name="Ronald P.C."/>
            <person name="Panaud O."/>
            <person name="Kellogg E.A."/>
            <person name="Brutnell T.P."/>
            <person name="Doust A.N."/>
            <person name="Tuskan G.A."/>
            <person name="Rokhsar D."/>
            <person name="Devos K.M."/>
        </authorList>
    </citation>
    <scope>NUCLEOTIDE SEQUENCE [LARGE SCALE GENOMIC DNA]</scope>
    <source>
        <strain evidence="8">cv. Yugu1</strain>
    </source>
</reference>
<evidence type="ECO:0000256" key="5">
    <source>
        <dbReference type="SAM" id="MobiDB-lite"/>
    </source>
</evidence>
<dbReference type="STRING" id="4555.K4ALY6"/>
<organism evidence="7 8">
    <name type="scientific">Setaria italica</name>
    <name type="common">Foxtail millet</name>
    <name type="synonym">Panicum italicum</name>
    <dbReference type="NCBI Taxonomy" id="4555"/>
    <lineage>
        <taxon>Eukaryota</taxon>
        <taxon>Viridiplantae</taxon>
        <taxon>Streptophyta</taxon>
        <taxon>Embryophyta</taxon>
        <taxon>Tracheophyta</taxon>
        <taxon>Spermatophyta</taxon>
        <taxon>Magnoliopsida</taxon>
        <taxon>Liliopsida</taxon>
        <taxon>Poales</taxon>
        <taxon>Poaceae</taxon>
        <taxon>PACMAD clade</taxon>
        <taxon>Panicoideae</taxon>
        <taxon>Panicodae</taxon>
        <taxon>Paniceae</taxon>
        <taxon>Cenchrinae</taxon>
        <taxon>Setaria</taxon>
    </lineage>
</organism>
<dbReference type="SMART" id="SM00575">
    <property type="entry name" value="ZnF_PMZ"/>
    <property type="match status" value="1"/>
</dbReference>
<evidence type="ECO:0000313" key="8">
    <source>
        <dbReference type="Proteomes" id="UP000004995"/>
    </source>
</evidence>
<dbReference type="Gramene" id="KQK91164">
    <property type="protein sequence ID" value="KQK91164"/>
    <property type="gene ID" value="SETIT_039921mg"/>
</dbReference>
<feature type="compositionally biased region" description="Basic residues" evidence="5">
    <location>
        <begin position="401"/>
        <end position="415"/>
    </location>
</feature>
<evidence type="ECO:0000256" key="2">
    <source>
        <dbReference type="ARBA" id="ARBA00022771"/>
    </source>
</evidence>
<keyword evidence="8" id="KW-1185">Reference proteome</keyword>
<name>K4ALY6_SETIT</name>
<dbReference type="AlphaFoldDB" id="K4ALY6"/>
<sequence length="415" mass="47075">MASTLKRGTLLTTIGMDPNNCIFPIAMAVVEVESLVSWKWFLETLKEDLKIDNTFPWTIMTDKQKGLIPEHRFCVRHLYSNFQEKFKGEILKISCGHKMKHLNPDARGWLLKMPPNTWVRTFFSKFPKCDILQNNNYQEKNEFAKLCYALPLGNGVFQVLIKDYQHIVDINAKSCDCRRHQLVGIPCSHAISCLRHERISPESVLPSCYSIEAFSNAYSCSIWPCKDRTEWQNVHGPEVLPPVYEKKPHEVRGPNGLKLSKHGVNMHCRHCSEARHNTATCTLKKMDFNSEDAKKLVANTKAQLQTEAAQVGTPQEQPQDLPINQEVRVQDDVGSQQVTQASTATLSQLFELQSFSFPNILFVKKIGCPLPESTFILSNQPIPRPGPLTTITKAGRAAATNKRKKFTSKKRQQGI</sequence>
<keyword evidence="2 4" id="KW-0863">Zinc-finger</keyword>